<reference evidence="1 2" key="1">
    <citation type="journal article" date="2010" name="Nature">
        <title>Genome sequencing and analysis of the model grass Brachypodium distachyon.</title>
        <authorList>
            <consortium name="International Brachypodium Initiative"/>
        </authorList>
    </citation>
    <scope>NUCLEOTIDE SEQUENCE [LARGE SCALE GENOMIC DNA]</scope>
    <source>
        <strain evidence="1 2">Bd21</strain>
    </source>
</reference>
<evidence type="ECO:0000313" key="1">
    <source>
        <dbReference type="EMBL" id="KQK00210.1"/>
    </source>
</evidence>
<feature type="non-terminal residue" evidence="1">
    <location>
        <position position="1"/>
    </location>
</feature>
<dbReference type="InParanoid" id="A0A0Q3QEF6"/>
<evidence type="ECO:0008006" key="4">
    <source>
        <dbReference type="Google" id="ProtNLM"/>
    </source>
</evidence>
<dbReference type="EnsemblPlants" id="KQK00210">
    <property type="protein sequence ID" value="KQK00210"/>
    <property type="gene ID" value="BRADI_3g47955v3"/>
</dbReference>
<dbReference type="Pfam" id="PF07893">
    <property type="entry name" value="DUF1668"/>
    <property type="match status" value="1"/>
</dbReference>
<keyword evidence="3" id="KW-1185">Reference proteome</keyword>
<dbReference type="Gramene" id="KQK00210">
    <property type="protein sequence ID" value="KQK00210"/>
    <property type="gene ID" value="BRADI_3g47955v3"/>
</dbReference>
<dbReference type="PANTHER" id="PTHR33085:SF85">
    <property type="entry name" value="DUF1618 DOMAIN-CONTAINING PROTEIN"/>
    <property type="match status" value="1"/>
</dbReference>
<reference evidence="2" key="3">
    <citation type="submission" date="2018-08" db="UniProtKB">
        <authorList>
            <consortium name="EnsemblPlants"/>
        </authorList>
    </citation>
    <scope>IDENTIFICATION</scope>
    <source>
        <strain evidence="2">cv. Bd21</strain>
    </source>
</reference>
<evidence type="ECO:0000313" key="2">
    <source>
        <dbReference type="EnsemblPlants" id="KQK00210"/>
    </source>
</evidence>
<dbReference type="OrthoDB" id="671947at2759"/>
<dbReference type="InterPro" id="IPR012871">
    <property type="entry name" value="DUF1668_ORYSA"/>
</dbReference>
<dbReference type="EMBL" id="CM000882">
    <property type="protein sequence ID" value="KQK00210.1"/>
    <property type="molecule type" value="Genomic_DNA"/>
</dbReference>
<evidence type="ECO:0000313" key="3">
    <source>
        <dbReference type="Proteomes" id="UP000008810"/>
    </source>
</evidence>
<proteinExistence type="predicted"/>
<name>A0A0Q3QEF6_BRADI</name>
<dbReference type="PANTHER" id="PTHR33085">
    <property type="entry name" value="OS12G0113100 PROTEIN-RELATED"/>
    <property type="match status" value="1"/>
</dbReference>
<sequence>RRSPSPIPPVARFDGPHCRISGFVAHGTSILAMPCSTKADSAFPVFDTMTLALSLCAHPNGQKTWSRPVSASVAGKLYMMVGSMVCALGAPPRRCGVLDEGTPRSWTVGAAPLESARIVSYAAHPDGRTLFVSGGESSFCLDTESESLGWTCQGKWVMPFKGQAYYDGELDAWVGLCRYKGGVGYLCSCDVPPAVAAATGGGGMPAWKLGKDKLFSPYNENERHLGAILLHLGNSDYCLIESLVHKDDCLSYVHGNPDWPFERCRVQRRRVFYMTRFGLKYDKNGELRTTRLRARSYGVTEGHVFNEIHSNPVAFWM</sequence>
<protein>
    <recommendedName>
        <fullName evidence="4">F-box associated domain-containing protein</fullName>
    </recommendedName>
</protein>
<accession>A0A0Q3QEF6</accession>
<dbReference type="AlphaFoldDB" id="A0A0Q3QEF6"/>
<gene>
    <name evidence="1" type="ORF">BRADI_3g47955v3</name>
</gene>
<organism evidence="1">
    <name type="scientific">Brachypodium distachyon</name>
    <name type="common">Purple false brome</name>
    <name type="synonym">Trachynia distachya</name>
    <dbReference type="NCBI Taxonomy" id="15368"/>
    <lineage>
        <taxon>Eukaryota</taxon>
        <taxon>Viridiplantae</taxon>
        <taxon>Streptophyta</taxon>
        <taxon>Embryophyta</taxon>
        <taxon>Tracheophyta</taxon>
        <taxon>Spermatophyta</taxon>
        <taxon>Magnoliopsida</taxon>
        <taxon>Liliopsida</taxon>
        <taxon>Poales</taxon>
        <taxon>Poaceae</taxon>
        <taxon>BOP clade</taxon>
        <taxon>Pooideae</taxon>
        <taxon>Stipodae</taxon>
        <taxon>Brachypodieae</taxon>
        <taxon>Brachypodium</taxon>
    </lineage>
</organism>
<dbReference type="Proteomes" id="UP000008810">
    <property type="component" value="Chromosome 3"/>
</dbReference>
<reference evidence="1" key="2">
    <citation type="submission" date="2017-06" db="EMBL/GenBank/DDBJ databases">
        <title>WGS assembly of Brachypodium distachyon.</title>
        <authorList>
            <consortium name="The International Brachypodium Initiative"/>
            <person name="Lucas S."/>
            <person name="Harmon-Smith M."/>
            <person name="Lail K."/>
            <person name="Tice H."/>
            <person name="Grimwood J."/>
            <person name="Bruce D."/>
            <person name="Barry K."/>
            <person name="Shu S."/>
            <person name="Lindquist E."/>
            <person name="Wang M."/>
            <person name="Pitluck S."/>
            <person name="Vogel J.P."/>
            <person name="Garvin D.F."/>
            <person name="Mockler T.C."/>
            <person name="Schmutz J."/>
            <person name="Rokhsar D."/>
            <person name="Bevan M.W."/>
        </authorList>
    </citation>
    <scope>NUCLEOTIDE SEQUENCE</scope>
    <source>
        <strain evidence="1">Bd21</strain>
    </source>
</reference>